<reference evidence="2 3" key="1">
    <citation type="journal article" date="2016" name="BMC Genomics">
        <title>Comparative genomic and transcriptomic analyses of the Fuzhuan brick tea-fermentation fungus Aspergillus cristatus.</title>
        <authorList>
            <person name="Ge Y."/>
            <person name="Wang Y."/>
            <person name="Liu Y."/>
            <person name="Tan Y."/>
            <person name="Ren X."/>
            <person name="Zhang X."/>
            <person name="Hyde K.D."/>
            <person name="Liu Y."/>
            <person name="Liu Z."/>
        </authorList>
    </citation>
    <scope>NUCLEOTIDE SEQUENCE [LARGE SCALE GENOMIC DNA]</scope>
    <source>
        <strain evidence="2 3">GZAAS20.1005</strain>
    </source>
</reference>
<comment type="caution">
    <text evidence="2">The sequence shown here is derived from an EMBL/GenBank/DDBJ whole genome shotgun (WGS) entry which is preliminary data.</text>
</comment>
<evidence type="ECO:0000313" key="3">
    <source>
        <dbReference type="Proteomes" id="UP000094569"/>
    </source>
</evidence>
<gene>
    <name evidence="2" type="ORF">SI65_07859</name>
</gene>
<dbReference type="STRING" id="573508.A0A1E3B7I9"/>
<accession>A0A1E3B7I9</accession>
<dbReference type="AlphaFoldDB" id="A0A1E3B7I9"/>
<keyword evidence="3" id="KW-1185">Reference proteome</keyword>
<organism evidence="2 3">
    <name type="scientific">Aspergillus cristatus</name>
    <name type="common">Chinese Fuzhuan brick tea-fermentation fungus</name>
    <name type="synonym">Eurotium cristatum</name>
    <dbReference type="NCBI Taxonomy" id="573508"/>
    <lineage>
        <taxon>Eukaryota</taxon>
        <taxon>Fungi</taxon>
        <taxon>Dikarya</taxon>
        <taxon>Ascomycota</taxon>
        <taxon>Pezizomycotina</taxon>
        <taxon>Eurotiomycetes</taxon>
        <taxon>Eurotiomycetidae</taxon>
        <taxon>Eurotiales</taxon>
        <taxon>Aspergillaceae</taxon>
        <taxon>Aspergillus</taxon>
        <taxon>Aspergillus subgen. Aspergillus</taxon>
    </lineage>
</organism>
<dbReference type="EMBL" id="JXNT01000010">
    <property type="protein sequence ID" value="ODM16894.1"/>
    <property type="molecule type" value="Genomic_DNA"/>
</dbReference>
<dbReference type="OrthoDB" id="4364638at2759"/>
<protein>
    <recommendedName>
        <fullName evidence="1">Tf2-1-like SH3-like domain-containing protein</fullName>
    </recommendedName>
</protein>
<feature type="domain" description="Tf2-1-like SH3-like" evidence="1">
    <location>
        <begin position="1"/>
        <end position="58"/>
    </location>
</feature>
<dbReference type="VEuPathDB" id="FungiDB:SI65_07859"/>
<dbReference type="InterPro" id="IPR056924">
    <property type="entry name" value="SH3_Tf2-1"/>
</dbReference>
<dbReference type="Proteomes" id="UP000094569">
    <property type="component" value="Unassembled WGS sequence"/>
</dbReference>
<evidence type="ECO:0000313" key="2">
    <source>
        <dbReference type="EMBL" id="ODM16894.1"/>
    </source>
</evidence>
<sequence>MVMVSTKNWNTGRPSKKLDYQWAGPFQVLAKEGNAFRIELPASIKVHPVINPEYLRKATTMEPLPGQQAESPLPITVNDQDEWEWTGYDEDPNWYPARDFKNSPVKVQIFHAANPEAPGPPRRLLEWLRAAEEEEFLDEHPEDDYPIANG</sequence>
<name>A0A1E3B7I9_ASPCR</name>
<dbReference type="Pfam" id="PF24626">
    <property type="entry name" value="SH3_Tf2-1"/>
    <property type="match status" value="1"/>
</dbReference>
<evidence type="ECO:0000259" key="1">
    <source>
        <dbReference type="Pfam" id="PF24626"/>
    </source>
</evidence>
<proteinExistence type="predicted"/>